<sequence length="20" mass="2248">MEARLHHSVLVLVSLLMVSL</sequence>
<accession>A0A3B0YZQ4</accession>
<name>A0A3B0YZQ4_9ZZZZ</name>
<organism evidence="1">
    <name type="scientific">hydrothermal vent metagenome</name>
    <dbReference type="NCBI Taxonomy" id="652676"/>
    <lineage>
        <taxon>unclassified sequences</taxon>
        <taxon>metagenomes</taxon>
        <taxon>ecological metagenomes</taxon>
    </lineage>
</organism>
<reference evidence="1" key="1">
    <citation type="submission" date="2018-06" db="EMBL/GenBank/DDBJ databases">
        <authorList>
            <person name="Zhirakovskaya E."/>
        </authorList>
    </citation>
    <scope>NUCLEOTIDE SEQUENCE</scope>
</reference>
<feature type="non-terminal residue" evidence="1">
    <location>
        <position position="20"/>
    </location>
</feature>
<proteinExistence type="predicted"/>
<dbReference type="EMBL" id="UOFK01000058">
    <property type="protein sequence ID" value="VAW74444.1"/>
    <property type="molecule type" value="Genomic_DNA"/>
</dbReference>
<dbReference type="AlphaFoldDB" id="A0A3B0YZQ4"/>
<evidence type="ECO:0000313" key="1">
    <source>
        <dbReference type="EMBL" id="VAW74444.1"/>
    </source>
</evidence>
<gene>
    <name evidence="1" type="ORF">MNBD_GAMMA13-1297</name>
</gene>
<protein>
    <submittedName>
        <fullName evidence="1">Uncharacterized protein</fullName>
    </submittedName>
</protein>